<dbReference type="EMBL" id="CP006764">
    <property type="protein sequence ID" value="AIT61611.1"/>
    <property type="molecule type" value="Genomic_DNA"/>
</dbReference>
<dbReference type="PANTHER" id="PTHR43248">
    <property type="entry name" value="2-SUCCINYL-6-HYDROXY-2,4-CYCLOHEXADIENE-1-CARBOXYLATE SYNTHASE"/>
    <property type="match status" value="1"/>
</dbReference>
<evidence type="ECO:0000259" key="3">
    <source>
        <dbReference type="Pfam" id="PF00561"/>
    </source>
</evidence>
<keyword evidence="4" id="KW-0645">Protease</keyword>
<keyword evidence="5" id="KW-1185">Reference proteome</keyword>
<dbReference type="PANTHER" id="PTHR43248:SF2">
    <property type="entry name" value="PROLYL AMINOPEPTIDASE"/>
    <property type="match status" value="1"/>
</dbReference>
<feature type="domain" description="AB hydrolase-1" evidence="3">
    <location>
        <begin position="37"/>
        <end position="147"/>
    </location>
</feature>
<dbReference type="InterPro" id="IPR051601">
    <property type="entry name" value="Serine_prot/Carboxylest_S33"/>
</dbReference>
<evidence type="ECO:0000313" key="5">
    <source>
        <dbReference type="Proteomes" id="UP000029914"/>
    </source>
</evidence>
<protein>
    <submittedName>
        <fullName evidence="4">Aminopeptidase</fullName>
    </submittedName>
</protein>
<keyword evidence="4" id="KW-0031">Aminopeptidase</keyword>
<dbReference type="Proteomes" id="UP000029914">
    <property type="component" value="Chromosome"/>
</dbReference>
<dbReference type="HOGENOM" id="CLU_024518_2_0_11"/>
<sequence>MFRDHHFTVPWDRSDPASDTLDIYAREVSLDDSLPFLLYLQGGPGFPAPRPLEIDGWLKAALRHYRVVLLDQRGTGRSGRIDRFSPVDAAHLRLLGAPHIVADAEDLRRHLGVEQWDVLGQSFGGFCITAYLSRHPEAIGHAYFTGGLPATGCGIDDVYRASYTKLAHRHREFYRAYPWAEEQIARVIERLDTGVEKLPTGEVLSSRRFRTIGIELGRATGFAALAALLEEPFHPGGQLRGDFLAELSTRLSFEAAPLYAVIHESIYGGLVPGPTAWSAHRVREEFPEFAESGSYLTGEHIFPWQFEEDPALRPFAAAAHELAEVEDWAAPYDLSVLATSDAVCAAAVYTVDIFVPRELSLDTAAHFQDLRVWESGEHQHDGLRRDGEAIFTRLYELAHG</sequence>
<dbReference type="OrthoDB" id="9796770at2"/>
<comment type="similarity">
    <text evidence="1">Belongs to the peptidase S33 family.</text>
</comment>
<dbReference type="STRING" id="558173.CDOO_10285"/>
<proteinExistence type="inferred from homology"/>
<accession>A0A097IHK5</accession>
<evidence type="ECO:0000256" key="2">
    <source>
        <dbReference type="ARBA" id="ARBA00022801"/>
    </source>
</evidence>
<dbReference type="InterPro" id="IPR002410">
    <property type="entry name" value="Peptidase_S33"/>
</dbReference>
<dbReference type="KEGG" id="cdo:CDOO_10285"/>
<dbReference type="Pfam" id="PF00561">
    <property type="entry name" value="Abhydrolase_1"/>
    <property type="match status" value="1"/>
</dbReference>
<dbReference type="SUPFAM" id="SSF53474">
    <property type="entry name" value="alpha/beta-Hydrolases"/>
    <property type="match status" value="1"/>
</dbReference>
<dbReference type="PRINTS" id="PR00793">
    <property type="entry name" value="PROAMNOPTASE"/>
</dbReference>
<name>A0A097IHK5_9CORY</name>
<dbReference type="InterPro" id="IPR000073">
    <property type="entry name" value="AB_hydrolase_1"/>
</dbReference>
<reference evidence="4 5" key="1">
    <citation type="submission" date="2013-09" db="EMBL/GenBank/DDBJ databases">
        <title>Complete genome sequence of Corynebacterium doosanense CAU 212(T) (=DSM 45436(T)), isolated from activated sludge.</title>
        <authorList>
            <person name="Schaffert L."/>
            <person name="Albersmeier A."/>
            <person name="Kalinowski J."/>
            <person name="Ruckert C."/>
        </authorList>
    </citation>
    <scope>NUCLEOTIDE SEQUENCE [LARGE SCALE GENOMIC DNA]</scope>
    <source>
        <strain evidence="4 5">CAU 212</strain>
    </source>
</reference>
<evidence type="ECO:0000256" key="1">
    <source>
        <dbReference type="ARBA" id="ARBA00010088"/>
    </source>
</evidence>
<keyword evidence="2" id="KW-0378">Hydrolase</keyword>
<evidence type="ECO:0000313" key="4">
    <source>
        <dbReference type="EMBL" id="AIT61611.1"/>
    </source>
</evidence>
<dbReference type="AlphaFoldDB" id="A0A097IHK5"/>
<dbReference type="Gene3D" id="3.40.50.1820">
    <property type="entry name" value="alpha/beta hydrolase"/>
    <property type="match status" value="1"/>
</dbReference>
<dbReference type="GO" id="GO:0004177">
    <property type="term" value="F:aminopeptidase activity"/>
    <property type="evidence" value="ECO:0007669"/>
    <property type="project" value="UniProtKB-KW"/>
</dbReference>
<organism evidence="4 5">
    <name type="scientific">Corynebacterium doosanense CAU 212 = DSM 45436</name>
    <dbReference type="NCBI Taxonomy" id="558173"/>
    <lineage>
        <taxon>Bacteria</taxon>
        <taxon>Bacillati</taxon>
        <taxon>Actinomycetota</taxon>
        <taxon>Actinomycetes</taxon>
        <taxon>Mycobacteriales</taxon>
        <taxon>Corynebacteriaceae</taxon>
        <taxon>Corynebacterium</taxon>
    </lineage>
</organism>
<dbReference type="eggNOG" id="COG0596">
    <property type="taxonomic scope" value="Bacteria"/>
</dbReference>
<gene>
    <name evidence="4" type="ORF">CDOO_10285</name>
</gene>
<dbReference type="GO" id="GO:0006508">
    <property type="term" value="P:proteolysis"/>
    <property type="evidence" value="ECO:0007669"/>
    <property type="project" value="InterPro"/>
</dbReference>
<dbReference type="InterPro" id="IPR029058">
    <property type="entry name" value="AB_hydrolase_fold"/>
</dbReference>
<dbReference type="RefSeq" id="WP_018020698.1">
    <property type="nucleotide sequence ID" value="NZ_AQUX01000001.1"/>
</dbReference>